<feature type="transmembrane region" description="Helical" evidence="8">
    <location>
        <begin position="266"/>
        <end position="285"/>
    </location>
</feature>
<comment type="similarity">
    <text evidence="2">Belongs to the auxin efflux carrier (TC 2.A.69) family.</text>
</comment>
<name>A0A433SDK2_9BURK</name>
<keyword evidence="10" id="KW-1185">Reference proteome</keyword>
<feature type="transmembrane region" description="Helical" evidence="8">
    <location>
        <begin position="89"/>
        <end position="112"/>
    </location>
</feature>
<comment type="caution">
    <text evidence="9">The sequence shown here is derived from an EMBL/GenBank/DDBJ whole genome shotgun (WGS) entry which is preliminary data.</text>
</comment>
<sequence>MNSTAALFPVILLIVCGWGAGKLRWIQQEHLPGLANLVFLMLAPALLFRTMSHVGFDGLDFKATWVYLAVAFALFIGVSLFLGGHKRAIVIGLACIFSNSVMIGIPLVTMAYGPEGLVTLITLISVHALTLLSAATLFFEWRKARDEMQQAAESGQAMKAGYSRMLKMVGKAAWRSVMHPVTLPIIAGVVWGMTGWQLPGVVDRTLELLGQANGPVSLVLVGATLAHTRMKGELKGALEITLVKNLLMPVLVFAAGYLVGIRGVPLVVITVVAALPIGSNVYLFSHRYGEAQSLVTASLALTTLAALVTQPVVMWLAARWA</sequence>
<evidence type="ECO:0000256" key="3">
    <source>
        <dbReference type="ARBA" id="ARBA00022448"/>
    </source>
</evidence>
<feature type="transmembrane region" description="Helical" evidence="8">
    <location>
        <begin position="64"/>
        <end position="82"/>
    </location>
</feature>
<keyword evidence="4" id="KW-1003">Cell membrane</keyword>
<evidence type="ECO:0000256" key="2">
    <source>
        <dbReference type="ARBA" id="ARBA00010145"/>
    </source>
</evidence>
<feature type="transmembrane region" description="Helical" evidence="8">
    <location>
        <begin position="297"/>
        <end position="318"/>
    </location>
</feature>
<comment type="subcellular location">
    <subcellularLocation>
        <location evidence="1">Cell membrane</location>
        <topology evidence="1">Multi-pass membrane protein</topology>
    </subcellularLocation>
</comment>
<evidence type="ECO:0008006" key="11">
    <source>
        <dbReference type="Google" id="ProtNLM"/>
    </source>
</evidence>
<feature type="transmembrane region" description="Helical" evidence="8">
    <location>
        <begin position="33"/>
        <end position="52"/>
    </location>
</feature>
<feature type="transmembrane region" description="Helical" evidence="8">
    <location>
        <begin position="6"/>
        <end position="26"/>
    </location>
</feature>
<dbReference type="EMBL" id="PQSP01000003">
    <property type="protein sequence ID" value="RUS66823.1"/>
    <property type="molecule type" value="Genomic_DNA"/>
</dbReference>
<evidence type="ECO:0000256" key="1">
    <source>
        <dbReference type="ARBA" id="ARBA00004651"/>
    </source>
</evidence>
<accession>A0A433SDK2</accession>
<dbReference type="PANTHER" id="PTHR36838">
    <property type="entry name" value="AUXIN EFFLUX CARRIER FAMILY PROTEIN"/>
    <property type="match status" value="1"/>
</dbReference>
<evidence type="ECO:0000256" key="7">
    <source>
        <dbReference type="ARBA" id="ARBA00023136"/>
    </source>
</evidence>
<dbReference type="InterPro" id="IPR038770">
    <property type="entry name" value="Na+/solute_symporter_sf"/>
</dbReference>
<evidence type="ECO:0000256" key="5">
    <source>
        <dbReference type="ARBA" id="ARBA00022692"/>
    </source>
</evidence>
<dbReference type="RefSeq" id="WP_126979828.1">
    <property type="nucleotide sequence ID" value="NZ_PQSP01000003.1"/>
</dbReference>
<dbReference type="GO" id="GO:0055085">
    <property type="term" value="P:transmembrane transport"/>
    <property type="evidence" value="ECO:0007669"/>
    <property type="project" value="InterPro"/>
</dbReference>
<dbReference type="GO" id="GO:0005886">
    <property type="term" value="C:plasma membrane"/>
    <property type="evidence" value="ECO:0007669"/>
    <property type="project" value="UniProtKB-SubCell"/>
</dbReference>
<feature type="transmembrane region" description="Helical" evidence="8">
    <location>
        <begin position="172"/>
        <end position="192"/>
    </location>
</feature>
<gene>
    <name evidence="9" type="ORF">CUZ56_01617</name>
</gene>
<keyword evidence="3" id="KW-0813">Transport</keyword>
<organism evidence="9 10">
    <name type="scientific">Saezia sanguinis</name>
    <dbReference type="NCBI Taxonomy" id="1965230"/>
    <lineage>
        <taxon>Bacteria</taxon>
        <taxon>Pseudomonadati</taxon>
        <taxon>Pseudomonadota</taxon>
        <taxon>Betaproteobacteria</taxon>
        <taxon>Burkholderiales</taxon>
        <taxon>Saeziaceae</taxon>
        <taxon>Saezia</taxon>
    </lineage>
</organism>
<proteinExistence type="inferred from homology"/>
<keyword evidence="5 8" id="KW-0812">Transmembrane</keyword>
<dbReference type="InterPro" id="IPR004776">
    <property type="entry name" value="Mem_transp_PIN-like"/>
</dbReference>
<keyword evidence="7 8" id="KW-0472">Membrane</keyword>
<dbReference type="Pfam" id="PF03547">
    <property type="entry name" value="Mem_trans"/>
    <property type="match status" value="1"/>
</dbReference>
<evidence type="ECO:0000256" key="6">
    <source>
        <dbReference type="ARBA" id="ARBA00022989"/>
    </source>
</evidence>
<dbReference type="Gene3D" id="1.20.1530.20">
    <property type="match status" value="1"/>
</dbReference>
<dbReference type="PANTHER" id="PTHR36838:SF3">
    <property type="entry name" value="TRANSPORTER AUXIN EFFLUX CARRIER EC FAMILY"/>
    <property type="match status" value="1"/>
</dbReference>
<evidence type="ECO:0000313" key="9">
    <source>
        <dbReference type="EMBL" id="RUS66823.1"/>
    </source>
</evidence>
<keyword evidence="6 8" id="KW-1133">Transmembrane helix</keyword>
<protein>
    <recommendedName>
        <fullName evidence="11">Transporter YfdV</fullName>
    </recommendedName>
</protein>
<feature type="transmembrane region" description="Helical" evidence="8">
    <location>
        <begin position="242"/>
        <end position="260"/>
    </location>
</feature>
<evidence type="ECO:0000256" key="4">
    <source>
        <dbReference type="ARBA" id="ARBA00022475"/>
    </source>
</evidence>
<dbReference type="AlphaFoldDB" id="A0A433SDK2"/>
<dbReference type="Proteomes" id="UP000286947">
    <property type="component" value="Unassembled WGS sequence"/>
</dbReference>
<evidence type="ECO:0000313" key="10">
    <source>
        <dbReference type="Proteomes" id="UP000286947"/>
    </source>
</evidence>
<feature type="transmembrane region" description="Helical" evidence="8">
    <location>
        <begin position="118"/>
        <end position="139"/>
    </location>
</feature>
<evidence type="ECO:0000256" key="8">
    <source>
        <dbReference type="SAM" id="Phobius"/>
    </source>
</evidence>
<dbReference type="OrthoDB" id="8683688at2"/>
<reference evidence="9 10" key="1">
    <citation type="submission" date="2018-01" db="EMBL/GenBank/DDBJ databases">
        <title>Saezia sanguinis gen. nov., sp. nov., in the order Burkholderiales isolated from human blood.</title>
        <authorList>
            <person name="Medina-Pascual M.J."/>
            <person name="Valdezate S."/>
            <person name="Monzon S."/>
            <person name="Cuesta I."/>
            <person name="Carrasco G."/>
            <person name="Villalon P."/>
            <person name="Saez-Nieto J.A."/>
        </authorList>
    </citation>
    <scope>NUCLEOTIDE SEQUENCE [LARGE SCALE GENOMIC DNA]</scope>
    <source>
        <strain evidence="9 10">CNM695-12</strain>
    </source>
</reference>